<protein>
    <recommendedName>
        <fullName evidence="15">KIND domain-containing protein</fullName>
    </recommendedName>
</protein>
<dbReference type="PROSITE" id="PS51377">
    <property type="entry name" value="KIND"/>
    <property type="match status" value="1"/>
</dbReference>
<dbReference type="Gene3D" id="1.10.510.10">
    <property type="entry name" value="Transferase(Phosphotransferase) domain 1"/>
    <property type="match status" value="1"/>
</dbReference>
<organism evidence="16 17">
    <name type="scientific">Strigamia maritima</name>
    <name type="common">European centipede</name>
    <name type="synonym">Geophilus maritimus</name>
    <dbReference type="NCBI Taxonomy" id="126957"/>
    <lineage>
        <taxon>Eukaryota</taxon>
        <taxon>Metazoa</taxon>
        <taxon>Ecdysozoa</taxon>
        <taxon>Arthropoda</taxon>
        <taxon>Myriapoda</taxon>
        <taxon>Chilopoda</taxon>
        <taxon>Pleurostigmophora</taxon>
        <taxon>Geophilomorpha</taxon>
        <taxon>Linotaeniidae</taxon>
        <taxon>Strigamia</taxon>
    </lineage>
</organism>
<dbReference type="GO" id="GO:0030041">
    <property type="term" value="P:actin filament polymerization"/>
    <property type="evidence" value="ECO:0007669"/>
    <property type="project" value="TreeGrafter"/>
</dbReference>
<keyword evidence="10" id="KW-0472">Membrane</keyword>
<dbReference type="EnsemblMetazoa" id="SMAR008720-RA">
    <property type="protein sequence ID" value="SMAR008720-PA"/>
    <property type="gene ID" value="SMAR008720"/>
</dbReference>
<dbReference type="SUPFAM" id="SSF57903">
    <property type="entry name" value="FYVE/PHD zinc finger"/>
    <property type="match status" value="1"/>
</dbReference>
<feature type="compositionally biased region" description="Polar residues" evidence="14">
    <location>
        <begin position="378"/>
        <end position="393"/>
    </location>
</feature>
<dbReference type="GO" id="GO:0045010">
    <property type="term" value="P:actin nucleation"/>
    <property type="evidence" value="ECO:0007669"/>
    <property type="project" value="InterPro"/>
</dbReference>
<proteinExistence type="inferred from homology"/>
<comment type="subcellular location">
    <subcellularLocation>
        <location evidence="3">Cell membrane</location>
        <topology evidence="3">Peripheral membrane protein</topology>
        <orientation evidence="3">Cytoplasmic side</orientation>
    </subcellularLocation>
    <subcellularLocation>
        <location evidence="2">Cytoplasm</location>
        <location evidence="2">Cytoskeleton</location>
    </subcellularLocation>
    <subcellularLocation>
        <location evidence="1">Cytoplasmic vesicle membrane</location>
        <topology evidence="1">Peripheral membrane protein</topology>
        <orientation evidence="1">Cytoplasmic side</orientation>
    </subcellularLocation>
</comment>
<evidence type="ECO:0000256" key="10">
    <source>
        <dbReference type="ARBA" id="ARBA00023136"/>
    </source>
</evidence>
<evidence type="ECO:0000256" key="1">
    <source>
        <dbReference type="ARBA" id="ARBA00004180"/>
    </source>
</evidence>
<feature type="region of interest" description="Disordered" evidence="14">
    <location>
        <begin position="372"/>
        <end position="393"/>
    </location>
</feature>
<feature type="compositionally biased region" description="Basic and acidic residues" evidence="14">
    <location>
        <begin position="147"/>
        <end position="163"/>
    </location>
</feature>
<dbReference type="GO" id="GO:0048193">
    <property type="term" value="P:Golgi vesicle transport"/>
    <property type="evidence" value="ECO:0007669"/>
    <property type="project" value="TreeGrafter"/>
</dbReference>
<dbReference type="GO" id="GO:0003779">
    <property type="term" value="F:actin binding"/>
    <property type="evidence" value="ECO:0007669"/>
    <property type="project" value="UniProtKB-KW"/>
</dbReference>
<dbReference type="EMBL" id="JH431850">
    <property type="status" value="NOT_ANNOTATED_CDS"/>
    <property type="molecule type" value="Genomic_DNA"/>
</dbReference>
<dbReference type="SMART" id="SM00750">
    <property type="entry name" value="KIND"/>
    <property type="match status" value="1"/>
</dbReference>
<evidence type="ECO:0000256" key="3">
    <source>
        <dbReference type="ARBA" id="ARBA00004413"/>
    </source>
</evidence>
<dbReference type="PANTHER" id="PTHR21345">
    <property type="entry name" value="SPIRE"/>
    <property type="match status" value="1"/>
</dbReference>
<feature type="compositionally biased region" description="Polar residues" evidence="14">
    <location>
        <begin position="652"/>
        <end position="661"/>
    </location>
</feature>
<dbReference type="GO" id="GO:0008017">
    <property type="term" value="F:microtubule binding"/>
    <property type="evidence" value="ECO:0007669"/>
    <property type="project" value="TreeGrafter"/>
</dbReference>
<evidence type="ECO:0000256" key="4">
    <source>
        <dbReference type="ARBA" id="ARBA00010956"/>
    </source>
</evidence>
<dbReference type="PANTHER" id="PTHR21345:SF3">
    <property type="entry name" value="PROTEIN SPIRE"/>
    <property type="match status" value="1"/>
</dbReference>
<feature type="compositionally biased region" description="Polar residues" evidence="14">
    <location>
        <begin position="137"/>
        <end position="146"/>
    </location>
</feature>
<evidence type="ECO:0000313" key="16">
    <source>
        <dbReference type="EnsemblMetazoa" id="SMAR008720-PA"/>
    </source>
</evidence>
<dbReference type="eggNOG" id="ENOG502QQPN">
    <property type="taxonomic scope" value="Eukaryota"/>
</dbReference>
<keyword evidence="9" id="KW-0653">Protein transport</keyword>
<comment type="similarity">
    <text evidence="4">Belongs to the spire family.</text>
</comment>
<dbReference type="GO" id="GO:0015031">
    <property type="term" value="P:protein transport"/>
    <property type="evidence" value="ECO:0007669"/>
    <property type="project" value="UniProtKB-KW"/>
</dbReference>
<dbReference type="OMA" id="EEDSPNH"/>
<keyword evidence="6" id="KW-1003">Cell membrane</keyword>
<dbReference type="GO" id="GO:0036089">
    <property type="term" value="P:cleavage furrow formation"/>
    <property type="evidence" value="ECO:0007669"/>
    <property type="project" value="TreeGrafter"/>
</dbReference>
<evidence type="ECO:0000256" key="14">
    <source>
        <dbReference type="SAM" id="MobiDB-lite"/>
    </source>
</evidence>
<evidence type="ECO:0000256" key="7">
    <source>
        <dbReference type="ARBA" id="ARBA00022490"/>
    </source>
</evidence>
<feature type="compositionally biased region" description="Low complexity" evidence="14">
    <location>
        <begin position="666"/>
        <end position="681"/>
    </location>
</feature>
<dbReference type="CDD" id="cd22078">
    <property type="entry name" value="WH2_Spire1_r2-like"/>
    <property type="match status" value="1"/>
</dbReference>
<dbReference type="InterPro" id="IPR011019">
    <property type="entry name" value="KIND_dom"/>
</dbReference>
<feature type="domain" description="KIND" evidence="15">
    <location>
        <begin position="20"/>
        <end position="216"/>
    </location>
</feature>
<dbReference type="GO" id="GO:0005938">
    <property type="term" value="C:cell cortex"/>
    <property type="evidence" value="ECO:0007669"/>
    <property type="project" value="TreeGrafter"/>
</dbReference>
<name>T1J523_STRMM</name>
<evidence type="ECO:0000256" key="6">
    <source>
        <dbReference type="ARBA" id="ARBA00022475"/>
    </source>
</evidence>
<keyword evidence="5" id="KW-0813">Transport</keyword>
<dbReference type="Proteomes" id="UP000014500">
    <property type="component" value="Unassembled WGS sequence"/>
</dbReference>
<dbReference type="GO" id="GO:0005856">
    <property type="term" value="C:cytoskeleton"/>
    <property type="evidence" value="ECO:0007669"/>
    <property type="project" value="UniProtKB-SubCell"/>
</dbReference>
<dbReference type="GO" id="GO:0040038">
    <property type="term" value="P:polar body extrusion after meiotic divisions"/>
    <property type="evidence" value="ECO:0007669"/>
    <property type="project" value="TreeGrafter"/>
</dbReference>
<dbReference type="AlphaFoldDB" id="T1J523"/>
<dbReference type="GO" id="GO:0030659">
    <property type="term" value="C:cytoplasmic vesicle membrane"/>
    <property type="evidence" value="ECO:0007669"/>
    <property type="project" value="UniProtKB-SubCell"/>
</dbReference>
<evidence type="ECO:0000259" key="15">
    <source>
        <dbReference type="PROSITE" id="PS51377"/>
    </source>
</evidence>
<reference evidence="16" key="2">
    <citation type="submission" date="2015-02" db="UniProtKB">
        <authorList>
            <consortium name="EnsemblMetazoa"/>
        </authorList>
    </citation>
    <scope>IDENTIFICATION</scope>
</reference>
<feature type="region of interest" description="Disordered" evidence="14">
    <location>
        <begin position="747"/>
        <end position="776"/>
    </location>
</feature>
<accession>T1J523</accession>
<evidence type="ECO:0000256" key="5">
    <source>
        <dbReference type="ARBA" id="ARBA00022448"/>
    </source>
</evidence>
<keyword evidence="11" id="KW-0009">Actin-binding</keyword>
<feature type="region of interest" description="Disordered" evidence="14">
    <location>
        <begin position="649"/>
        <end position="687"/>
    </location>
</feature>
<keyword evidence="8" id="KW-0677">Repeat</keyword>
<reference evidence="17" key="1">
    <citation type="submission" date="2011-05" db="EMBL/GenBank/DDBJ databases">
        <authorList>
            <person name="Richards S.R."/>
            <person name="Qu J."/>
            <person name="Jiang H."/>
            <person name="Jhangiani S.N."/>
            <person name="Agravi P."/>
            <person name="Goodspeed R."/>
            <person name="Gross S."/>
            <person name="Mandapat C."/>
            <person name="Jackson L."/>
            <person name="Mathew T."/>
            <person name="Pu L."/>
            <person name="Thornton R."/>
            <person name="Saada N."/>
            <person name="Wilczek-Boney K.B."/>
            <person name="Lee S."/>
            <person name="Kovar C."/>
            <person name="Wu Y."/>
            <person name="Scherer S.E."/>
            <person name="Worley K.C."/>
            <person name="Muzny D.M."/>
            <person name="Gibbs R."/>
        </authorList>
    </citation>
    <scope>NUCLEOTIDE SEQUENCE</scope>
    <source>
        <strain evidence="17">Brora</strain>
    </source>
</reference>
<feature type="region of interest" description="Disordered" evidence="14">
    <location>
        <begin position="137"/>
        <end position="166"/>
    </location>
</feature>
<evidence type="ECO:0000256" key="11">
    <source>
        <dbReference type="ARBA" id="ARBA00023203"/>
    </source>
</evidence>
<sequence>MAEHSSSSTPRCVLDDNSCLSLHAILSSFNTPINEEQAWAVCYQCAKCLQKEWEKDQHACFVLNDLGQIFIHKDGIIHPNTKSVSVPGKSRTKPSSEEEFSSSLGFLIFHALDYGLAEDVERPLSGPLEHLIEMMTSTNGNTSNDQDTNRDCDRHDADEGIERDSEEYEASDIRLLSGISFAKVMEVCASHLHIPSQADSHYKAVCRALVAEALELSSFLEKITQGKEELNELRRNTPDVSDGADLEALKFSDWARLWVQVIRDLRHGVKLKKVVIENLPPNEYELTPYEILMDDIRSRRYKLNKVMVNGDIPQKVKKDAHAVILEFIRSRPPLHPVSSVAERKLKPIKLSPTSPYEALMKSIRQKHRLKKIPVPKTLETSRTQAGENDATPQSTRRLIKVDMSLIVDTDDDDDLELPSSPCDEGKKQLTFEDDYKLSARNRKWKRTVALDLANEASLIPERRHSITVCESPVKPPNGGSGEVVVSPTTTTFIGAEQPVSLPVQLSTCETITLKTTTLFFQSKKFKNSMECLSLTLEEVVHIRNVLTKAELESLLVDKNLYEGVSKGKVCFTCKKTKFSLFGSWGQKCRLCQRNVCEKCCTKMRIPTEHFASIPVFTLSPGSTSSTEDDSTKSVWKLPDVSSFLNRRMSVGSAPSSPNLSRKNGHPIGSPSSVSSSPIASPLGTSIKRRPLLRSRTLNRADSVRREKLCGELMTVCKECRAVVKHAIVANRQSLQLHQKKVLQAANGNMANGKSSPSSSRRMPPSRDLHLNLAPIY</sequence>
<evidence type="ECO:0000256" key="9">
    <source>
        <dbReference type="ARBA" id="ARBA00022927"/>
    </source>
</evidence>
<evidence type="ECO:0000256" key="2">
    <source>
        <dbReference type="ARBA" id="ARBA00004245"/>
    </source>
</evidence>
<keyword evidence="13" id="KW-0968">Cytoplasmic vesicle</keyword>
<keyword evidence="12" id="KW-0206">Cytoskeleton</keyword>
<dbReference type="HOGENOM" id="CLU_018839_0_0_1"/>
<dbReference type="GO" id="GO:0051295">
    <property type="term" value="P:establishment of meiotic spindle localization"/>
    <property type="evidence" value="ECO:0007669"/>
    <property type="project" value="TreeGrafter"/>
</dbReference>
<dbReference type="InterPro" id="IPR011011">
    <property type="entry name" value="Znf_FYVE_PHD"/>
</dbReference>
<dbReference type="PhylomeDB" id="T1J523"/>
<dbReference type="STRING" id="126957.T1J523"/>
<dbReference type="GO" id="GO:0051639">
    <property type="term" value="P:actin filament network formation"/>
    <property type="evidence" value="ECO:0007669"/>
    <property type="project" value="TreeGrafter"/>
</dbReference>
<keyword evidence="7" id="KW-0963">Cytoplasm</keyword>
<dbReference type="Pfam" id="PF16474">
    <property type="entry name" value="KIND"/>
    <property type="match status" value="1"/>
</dbReference>
<dbReference type="CDD" id="cd22065">
    <property type="entry name" value="WH2_Spire_1-2_r1"/>
    <property type="match status" value="1"/>
</dbReference>
<evidence type="ECO:0000313" key="17">
    <source>
        <dbReference type="Proteomes" id="UP000014500"/>
    </source>
</evidence>
<evidence type="ECO:0000256" key="8">
    <source>
        <dbReference type="ARBA" id="ARBA00022737"/>
    </source>
</evidence>
<evidence type="ECO:0000256" key="13">
    <source>
        <dbReference type="ARBA" id="ARBA00023329"/>
    </source>
</evidence>
<evidence type="ECO:0000256" key="12">
    <source>
        <dbReference type="ARBA" id="ARBA00023212"/>
    </source>
</evidence>
<dbReference type="GO" id="GO:0005886">
    <property type="term" value="C:plasma membrane"/>
    <property type="evidence" value="ECO:0007669"/>
    <property type="project" value="UniProtKB-SubCell"/>
</dbReference>
<keyword evidence="17" id="KW-1185">Reference proteome</keyword>
<dbReference type="InterPro" id="IPR029901">
    <property type="entry name" value="Spire"/>
</dbReference>